<accession>A0A849K2T8</accession>
<dbReference type="Pfam" id="PF00085">
    <property type="entry name" value="Thioredoxin"/>
    <property type="match status" value="1"/>
</dbReference>
<dbReference type="AlphaFoldDB" id="A0A849K2T8"/>
<name>A0A849K2T8_9MICO</name>
<sequence length="153" mass="15734">MTAQWTVLAALLVVTAVLALTWRSAQGRVRTTAPGAVDAAATGWTDELVAQGMTPGARATFLQLSAEVCSACRSTARTLGALAAEEPGVTHVEVDVDHRPDLVERARVHRTPTVLVLDAAGTEVARASGGMTPARARDALATVPSAPVAGRTA</sequence>
<dbReference type="Gene3D" id="3.40.30.10">
    <property type="entry name" value="Glutaredoxin"/>
    <property type="match status" value="1"/>
</dbReference>
<evidence type="ECO:0000313" key="2">
    <source>
        <dbReference type="EMBL" id="NNU26105.1"/>
    </source>
</evidence>
<protein>
    <submittedName>
        <fullName evidence="2">Thioredoxin family protein</fullName>
    </submittedName>
</protein>
<comment type="caution">
    <text evidence="2">The sequence shown here is derived from an EMBL/GenBank/DDBJ whole genome shotgun (WGS) entry which is preliminary data.</text>
</comment>
<reference evidence="2 3" key="1">
    <citation type="submission" date="2020-05" db="EMBL/GenBank/DDBJ databases">
        <title>Genome sequence of Isoptericola sp. JC619 isolated from Chilika lagoon, India.</title>
        <authorList>
            <person name="Kumar D."/>
            <person name="Appam K."/>
            <person name="Gandham S."/>
            <person name="Uppada J."/>
            <person name="Sasikala C."/>
            <person name="Venkata Ramana C."/>
        </authorList>
    </citation>
    <scope>NUCLEOTIDE SEQUENCE [LARGE SCALE GENOMIC DNA]</scope>
    <source>
        <strain evidence="2 3">JC619</strain>
    </source>
</reference>
<evidence type="ECO:0000259" key="1">
    <source>
        <dbReference type="Pfam" id="PF00085"/>
    </source>
</evidence>
<dbReference type="InterPro" id="IPR013766">
    <property type="entry name" value="Thioredoxin_domain"/>
</dbReference>
<keyword evidence="3" id="KW-1185">Reference proteome</keyword>
<gene>
    <name evidence="2" type="ORF">HLI28_00895</name>
</gene>
<dbReference type="CDD" id="cd02947">
    <property type="entry name" value="TRX_family"/>
    <property type="match status" value="1"/>
</dbReference>
<dbReference type="EMBL" id="JABFAJ010000003">
    <property type="protein sequence ID" value="NNU26105.1"/>
    <property type="molecule type" value="Genomic_DNA"/>
</dbReference>
<evidence type="ECO:0000313" key="3">
    <source>
        <dbReference type="Proteomes" id="UP000557204"/>
    </source>
</evidence>
<dbReference type="RefSeq" id="WP_171245621.1">
    <property type="nucleotide sequence ID" value="NZ_JABFAJ010000003.1"/>
</dbReference>
<organism evidence="2 3">
    <name type="scientific">Isoptericola sediminis</name>
    <dbReference type="NCBI Taxonomy" id="2733572"/>
    <lineage>
        <taxon>Bacteria</taxon>
        <taxon>Bacillati</taxon>
        <taxon>Actinomycetota</taxon>
        <taxon>Actinomycetes</taxon>
        <taxon>Micrococcales</taxon>
        <taxon>Promicromonosporaceae</taxon>
        <taxon>Isoptericola</taxon>
    </lineage>
</organism>
<dbReference type="InterPro" id="IPR036249">
    <property type="entry name" value="Thioredoxin-like_sf"/>
</dbReference>
<feature type="domain" description="Thioredoxin" evidence="1">
    <location>
        <begin position="60"/>
        <end position="132"/>
    </location>
</feature>
<dbReference type="Proteomes" id="UP000557204">
    <property type="component" value="Unassembled WGS sequence"/>
</dbReference>
<proteinExistence type="predicted"/>
<dbReference type="SUPFAM" id="SSF52833">
    <property type="entry name" value="Thioredoxin-like"/>
    <property type="match status" value="1"/>
</dbReference>